<accession>A0A2N3IAB8</accession>
<dbReference type="GO" id="GO:0008171">
    <property type="term" value="F:O-methyltransferase activity"/>
    <property type="evidence" value="ECO:0007669"/>
    <property type="project" value="TreeGrafter"/>
</dbReference>
<protein>
    <submittedName>
        <fullName evidence="1">Methyltransferase domain</fullName>
    </submittedName>
</protein>
<dbReference type="PANTHER" id="PTHR43836">
    <property type="entry name" value="CATECHOL O-METHYLTRANSFERASE 1-RELATED"/>
    <property type="match status" value="1"/>
</dbReference>
<organism evidence="1 2">
    <name type="scientific">Raineya orbicola</name>
    <dbReference type="NCBI Taxonomy" id="2016530"/>
    <lineage>
        <taxon>Bacteria</taxon>
        <taxon>Pseudomonadati</taxon>
        <taxon>Bacteroidota</taxon>
        <taxon>Cytophagia</taxon>
        <taxon>Cytophagales</taxon>
        <taxon>Raineyaceae</taxon>
        <taxon>Raineya</taxon>
    </lineage>
</organism>
<name>A0A2N3IAB8_9BACT</name>
<dbReference type="OrthoDB" id="5464618at2"/>
<dbReference type="CDD" id="cd02440">
    <property type="entry name" value="AdoMet_MTases"/>
    <property type="match status" value="1"/>
</dbReference>
<evidence type="ECO:0000313" key="2">
    <source>
        <dbReference type="Proteomes" id="UP000233387"/>
    </source>
</evidence>
<comment type="caution">
    <text evidence="1">The sequence shown here is derived from an EMBL/GenBank/DDBJ whole genome shotgun (WGS) entry which is preliminary data.</text>
</comment>
<gene>
    <name evidence="1" type="ORF">Rain11_2101</name>
</gene>
<dbReference type="SUPFAM" id="SSF53335">
    <property type="entry name" value="S-adenosyl-L-methionine-dependent methyltransferases"/>
    <property type="match status" value="1"/>
</dbReference>
<evidence type="ECO:0000313" key="1">
    <source>
        <dbReference type="EMBL" id="PKQ67239.1"/>
    </source>
</evidence>
<dbReference type="Pfam" id="PF13578">
    <property type="entry name" value="Methyltransf_24"/>
    <property type="match status" value="1"/>
</dbReference>
<dbReference type="GO" id="GO:0032259">
    <property type="term" value="P:methylation"/>
    <property type="evidence" value="ECO:0007669"/>
    <property type="project" value="UniProtKB-KW"/>
</dbReference>
<dbReference type="Gene3D" id="3.40.50.150">
    <property type="entry name" value="Vaccinia Virus protein VP39"/>
    <property type="match status" value="1"/>
</dbReference>
<dbReference type="InterPro" id="IPR029063">
    <property type="entry name" value="SAM-dependent_MTases_sf"/>
</dbReference>
<dbReference type="RefSeq" id="WP_101359367.1">
    <property type="nucleotide sequence ID" value="NZ_NKXO01000036.1"/>
</dbReference>
<sequence>MKTAIKAYWKYFWNAKNEHSLHSPFVYELYTQVIKHQEFDFYAYQEIEKFRELLLDNDEIIEIQDLGAGSKAGKSQKKSIRNIVATASLPARVAQMLFRLVNFLQPQIVLDLGTSLGITTAYLAKAMPLQAKIYTFEGAENLAQLAQKHFKMLHLQNIEVIKGNIDETLPKVLSQIEKVDFAFVDANHLYEPTIRYFEEILTKCHENSVIVFDDIYWSEEMKAAWEKIYADTRVGISIDLFRVGLVFLRQKQEKQHFILRF</sequence>
<reference evidence="1 2" key="1">
    <citation type="submission" date="2017-06" db="EMBL/GenBank/DDBJ databases">
        <title>Raineya orbicola gen. nov., sp. nov. a slightly thermophilic bacterium of the phylum Bacteroidetes and the description of Raineyaceae fam. nov.</title>
        <authorList>
            <person name="Albuquerque L."/>
            <person name="Polonia A.R.M."/>
            <person name="Barroso C."/>
            <person name="Froufe H.J.C."/>
            <person name="Lage O."/>
            <person name="Lobo-Da-Cunha A."/>
            <person name="Egas C."/>
            <person name="Da Costa M.S."/>
        </authorList>
    </citation>
    <scope>NUCLEOTIDE SEQUENCE [LARGE SCALE GENOMIC DNA]</scope>
    <source>
        <strain evidence="1 2">SPSPC-11</strain>
    </source>
</reference>
<keyword evidence="1" id="KW-0808">Transferase</keyword>
<proteinExistence type="predicted"/>
<dbReference type="EMBL" id="NKXO01000036">
    <property type="protein sequence ID" value="PKQ67239.1"/>
    <property type="molecule type" value="Genomic_DNA"/>
</dbReference>
<dbReference type="Proteomes" id="UP000233387">
    <property type="component" value="Unassembled WGS sequence"/>
</dbReference>
<dbReference type="PANTHER" id="PTHR43836:SF2">
    <property type="entry name" value="CATECHOL O-METHYLTRANSFERASE 1-RELATED"/>
    <property type="match status" value="1"/>
</dbReference>
<dbReference type="AlphaFoldDB" id="A0A2N3IAB8"/>
<keyword evidence="2" id="KW-1185">Reference proteome</keyword>
<keyword evidence="1" id="KW-0489">Methyltransferase</keyword>